<dbReference type="Proteomes" id="UP000538670">
    <property type="component" value="Unassembled WGS sequence"/>
</dbReference>
<evidence type="ECO:0000313" key="2">
    <source>
        <dbReference type="Proteomes" id="UP000538670"/>
    </source>
</evidence>
<dbReference type="InterPro" id="IPR000944">
    <property type="entry name" value="Tscrpt_reg_Rrf2"/>
</dbReference>
<dbReference type="GO" id="GO:0003700">
    <property type="term" value="F:DNA-binding transcription factor activity"/>
    <property type="evidence" value="ECO:0007669"/>
    <property type="project" value="TreeGrafter"/>
</dbReference>
<dbReference type="PANTHER" id="PTHR33221">
    <property type="entry name" value="WINGED HELIX-TURN-HELIX TRANSCRIPTIONAL REGULATOR, RRF2 FAMILY"/>
    <property type="match status" value="1"/>
</dbReference>
<accession>A0A7W6A882</accession>
<dbReference type="InterPro" id="IPR036390">
    <property type="entry name" value="WH_DNA-bd_sf"/>
</dbReference>
<dbReference type="AlphaFoldDB" id="A0A7W6A882"/>
<dbReference type="EMBL" id="JACIDH010000004">
    <property type="protein sequence ID" value="MBB3879002.1"/>
    <property type="molecule type" value="Genomic_DNA"/>
</dbReference>
<dbReference type="Pfam" id="PF02082">
    <property type="entry name" value="Rrf2"/>
    <property type="match status" value="1"/>
</dbReference>
<sequence length="158" mass="17019">MPTSTRFVVSLHMLALLADHGDMPLRSEDIAASVNSNAAVVRALLLRLASAGLTRSQLGNRGGAMLAKPSSEIRLVDVYHAVEDRNFFAFHRQPPEGDSVIDRHITPSLEAMLTPVREALEEKLADLTLDDVLTDIRVRAGASHIAFEPMALAAGRGG</sequence>
<organism evidence="1 2">
    <name type="scientific">Sphingomonas pseudosanguinis</name>
    <dbReference type="NCBI Taxonomy" id="413712"/>
    <lineage>
        <taxon>Bacteria</taxon>
        <taxon>Pseudomonadati</taxon>
        <taxon>Pseudomonadota</taxon>
        <taxon>Alphaproteobacteria</taxon>
        <taxon>Sphingomonadales</taxon>
        <taxon>Sphingomonadaceae</taxon>
        <taxon>Sphingomonas</taxon>
    </lineage>
</organism>
<evidence type="ECO:0000313" key="1">
    <source>
        <dbReference type="EMBL" id="MBB3879002.1"/>
    </source>
</evidence>
<dbReference type="InterPro" id="IPR036388">
    <property type="entry name" value="WH-like_DNA-bd_sf"/>
</dbReference>
<dbReference type="RefSeq" id="WP_183951187.1">
    <property type="nucleotide sequence ID" value="NZ_JACIDH010000004.1"/>
</dbReference>
<keyword evidence="2" id="KW-1185">Reference proteome</keyword>
<dbReference type="Gene3D" id="1.10.10.10">
    <property type="entry name" value="Winged helix-like DNA-binding domain superfamily/Winged helix DNA-binding domain"/>
    <property type="match status" value="1"/>
</dbReference>
<reference evidence="1 2" key="1">
    <citation type="submission" date="2020-08" db="EMBL/GenBank/DDBJ databases">
        <title>Genomic Encyclopedia of Type Strains, Phase IV (KMG-IV): sequencing the most valuable type-strain genomes for metagenomic binning, comparative biology and taxonomic classification.</title>
        <authorList>
            <person name="Goeker M."/>
        </authorList>
    </citation>
    <scope>NUCLEOTIDE SEQUENCE [LARGE SCALE GENOMIC DNA]</scope>
    <source>
        <strain evidence="1 2">DSM 19512</strain>
    </source>
</reference>
<dbReference type="SUPFAM" id="SSF46785">
    <property type="entry name" value="Winged helix' DNA-binding domain"/>
    <property type="match status" value="1"/>
</dbReference>
<protein>
    <submittedName>
        <fullName evidence="1">Rrf2 family protein</fullName>
    </submittedName>
</protein>
<dbReference type="GO" id="GO:0005829">
    <property type="term" value="C:cytosol"/>
    <property type="evidence" value="ECO:0007669"/>
    <property type="project" value="TreeGrafter"/>
</dbReference>
<comment type="caution">
    <text evidence="1">The sequence shown here is derived from an EMBL/GenBank/DDBJ whole genome shotgun (WGS) entry which is preliminary data.</text>
</comment>
<dbReference type="PROSITE" id="PS51197">
    <property type="entry name" value="HTH_RRF2_2"/>
    <property type="match status" value="1"/>
</dbReference>
<gene>
    <name evidence="1" type="ORF">GGR48_001425</name>
</gene>
<name>A0A7W6A882_9SPHN</name>
<dbReference type="PANTHER" id="PTHR33221:SF15">
    <property type="entry name" value="HTH-TYPE TRANSCRIPTIONAL REGULATOR YWGB-RELATED"/>
    <property type="match status" value="1"/>
</dbReference>
<proteinExistence type="predicted"/>